<name>A0A1H2SVA3_THIRO</name>
<dbReference type="SUPFAM" id="SSF53448">
    <property type="entry name" value="Nucleotide-diphospho-sugar transferases"/>
    <property type="match status" value="1"/>
</dbReference>
<dbReference type="EMBL" id="FNNZ01000003">
    <property type="protein sequence ID" value="SDW34959.1"/>
    <property type="molecule type" value="Genomic_DNA"/>
</dbReference>
<dbReference type="Gene3D" id="3.90.550.10">
    <property type="entry name" value="Spore Coat Polysaccharide Biosynthesis Protein SpsA, Chain A"/>
    <property type="match status" value="1"/>
</dbReference>
<evidence type="ECO:0000313" key="7">
    <source>
        <dbReference type="Proteomes" id="UP000198816"/>
    </source>
</evidence>
<proteinExistence type="predicted"/>
<dbReference type="InterPro" id="IPR029044">
    <property type="entry name" value="Nucleotide-diphossugar_trans"/>
</dbReference>
<evidence type="ECO:0000313" key="6">
    <source>
        <dbReference type="EMBL" id="SDW34959.1"/>
    </source>
</evidence>
<evidence type="ECO:0000256" key="1">
    <source>
        <dbReference type="ARBA" id="ARBA00004236"/>
    </source>
</evidence>
<evidence type="ECO:0000256" key="5">
    <source>
        <dbReference type="ARBA" id="ARBA00023136"/>
    </source>
</evidence>
<keyword evidence="4 6" id="KW-0808">Transferase</keyword>
<dbReference type="OrthoDB" id="5291101at2"/>
<dbReference type="PANTHER" id="PTHR43646">
    <property type="entry name" value="GLYCOSYLTRANSFERASE"/>
    <property type="match status" value="1"/>
</dbReference>
<keyword evidence="3" id="KW-0328">Glycosyltransferase</keyword>
<dbReference type="GO" id="GO:0005886">
    <property type="term" value="C:plasma membrane"/>
    <property type="evidence" value="ECO:0007669"/>
    <property type="project" value="UniProtKB-SubCell"/>
</dbReference>
<evidence type="ECO:0000256" key="4">
    <source>
        <dbReference type="ARBA" id="ARBA00022679"/>
    </source>
</evidence>
<keyword evidence="2" id="KW-1003">Cell membrane</keyword>
<keyword evidence="5" id="KW-0472">Membrane</keyword>
<protein>
    <submittedName>
        <fullName evidence="6">Transferase 2, rSAM/selenodomain-associated</fullName>
    </submittedName>
</protein>
<accession>A0A1H2SVA3</accession>
<keyword evidence="7" id="KW-1185">Reference proteome</keyword>
<evidence type="ECO:0000256" key="3">
    <source>
        <dbReference type="ARBA" id="ARBA00022676"/>
    </source>
</evidence>
<comment type="subcellular location">
    <subcellularLocation>
        <location evidence="1">Cell membrane</location>
    </subcellularLocation>
</comment>
<gene>
    <name evidence="6" type="ORF">SAMN05421783_103140</name>
</gene>
<dbReference type="PANTHER" id="PTHR43646:SF2">
    <property type="entry name" value="GLYCOSYLTRANSFERASE 2-LIKE DOMAIN-CONTAINING PROTEIN"/>
    <property type="match status" value="1"/>
</dbReference>
<dbReference type="GO" id="GO:0016757">
    <property type="term" value="F:glycosyltransferase activity"/>
    <property type="evidence" value="ECO:0007669"/>
    <property type="project" value="UniProtKB-KW"/>
</dbReference>
<reference evidence="7" key="1">
    <citation type="submission" date="2016-10" db="EMBL/GenBank/DDBJ databases">
        <authorList>
            <person name="Varghese N."/>
            <person name="Submissions S."/>
        </authorList>
    </citation>
    <scope>NUCLEOTIDE SEQUENCE [LARGE SCALE GENOMIC DNA]</scope>
    <source>
        <strain evidence="7">DSM 217</strain>
    </source>
</reference>
<organism evidence="6 7">
    <name type="scientific">Thiocapsa roseopersicina</name>
    <dbReference type="NCBI Taxonomy" id="1058"/>
    <lineage>
        <taxon>Bacteria</taxon>
        <taxon>Pseudomonadati</taxon>
        <taxon>Pseudomonadota</taxon>
        <taxon>Gammaproteobacteria</taxon>
        <taxon>Chromatiales</taxon>
        <taxon>Chromatiaceae</taxon>
        <taxon>Thiocapsa</taxon>
    </lineage>
</organism>
<dbReference type="AlphaFoldDB" id="A0A1H2SVA3"/>
<sequence>MPSLSIIIPTRRIGPHVEPCIESCRRSFPDAEIIVVVALPGEHPLRPAELPGPPEGATQILFATPGRGPQCNAGARAAAGELLLFLHDDSILPRQAAALTQSAFAAEDAELACFRLRFDDAHWLLGVYGWFSRFDSLLTSFGDQGILIRRSFFDRLGGFPEWPLFEDVELLRRARRRVRVLKLPGVMTTSAVRFRRNGVVRQQLMNAGLILRYLLGAAPTRLAERYERGRG</sequence>
<dbReference type="STRING" id="1058.SAMN05421783_103140"/>
<dbReference type="Proteomes" id="UP000198816">
    <property type="component" value="Unassembled WGS sequence"/>
</dbReference>
<dbReference type="RefSeq" id="WP_093028693.1">
    <property type="nucleotide sequence ID" value="NZ_FNNZ01000003.1"/>
</dbReference>
<evidence type="ECO:0000256" key="2">
    <source>
        <dbReference type="ARBA" id="ARBA00022475"/>
    </source>
</evidence>